<dbReference type="GO" id="GO:0009279">
    <property type="term" value="C:cell outer membrane"/>
    <property type="evidence" value="ECO:0007669"/>
    <property type="project" value="InterPro"/>
</dbReference>
<dbReference type="Proteomes" id="UP000008963">
    <property type="component" value="Chromosome"/>
</dbReference>
<comment type="similarity">
    <text evidence="1">Belongs to the nucleoside-specific channel-forming outer membrane porin (Tsx) (TC 1.B.10) family.</text>
</comment>
<dbReference type="InterPro" id="IPR036777">
    <property type="entry name" value="Channel_Tsx-like_sf"/>
</dbReference>
<dbReference type="Pfam" id="PF03502">
    <property type="entry name" value="Channel_Tsx"/>
    <property type="match status" value="1"/>
</dbReference>
<dbReference type="eggNOG" id="COG3248">
    <property type="taxonomic scope" value="Bacteria"/>
</dbReference>
<sequence length="251" mass="28761">MSNQLRVLIVCFFMSSVGAYEWSRTSLSYLNGSSFQLGDNNRVEYSFEHAGGWKYGDNFFWFDVTDPQSSNDSSKTAIYGEWAPRLSFGKIFGFYNDEGFFKDVLLSTTFEHGKSGVASRARLIGLGTDLNIPLFKFFQVNFYVRDNLDAEGVSFQSTIAYNLPLDISDRLSLYYSAYIDIVIGDEGNRSDNSYKESHWHTAQQLAYDVGKMYGYADIAYLGVEYQYWNRKYGIEGGPVENNLKLLIKWIF</sequence>
<dbReference type="KEGG" id="bmx:BMS_0252"/>
<evidence type="ECO:0000256" key="1">
    <source>
        <dbReference type="ARBA" id="ARBA00008728"/>
    </source>
</evidence>
<dbReference type="HOGENOM" id="CLU_072571_0_0_7"/>
<dbReference type="OrthoDB" id="5290317at2"/>
<gene>
    <name evidence="2" type="ordered locus">BMS_0252</name>
</gene>
<dbReference type="EMBL" id="FQ312005">
    <property type="protein sequence ID" value="CBW25181.1"/>
    <property type="molecule type" value="Genomic_DNA"/>
</dbReference>
<dbReference type="Gene3D" id="2.40.230.20">
    <property type="entry name" value="Nucleoside-specific channel-forming protein, Tsx-like"/>
    <property type="match status" value="1"/>
</dbReference>
<dbReference type="RefSeq" id="WP_014242970.1">
    <property type="nucleotide sequence ID" value="NC_016620.1"/>
</dbReference>
<keyword evidence="3" id="KW-1185">Reference proteome</keyword>
<protein>
    <submittedName>
        <fullName evidence="2">Exported protein</fullName>
    </submittedName>
</protein>
<proteinExistence type="inferred from homology"/>
<name>E1X386_HALMS</name>
<dbReference type="PATRIC" id="fig|862908.3.peg.242"/>
<evidence type="ECO:0000313" key="2">
    <source>
        <dbReference type="EMBL" id="CBW25181.1"/>
    </source>
</evidence>
<dbReference type="STRING" id="862908.BMS_0252"/>
<reference evidence="3" key="1">
    <citation type="journal article" date="2013" name="ISME J.">
        <title>A small predatory core genome in the divergent marine Bacteriovorax marinus SJ and the terrestrial Bdellovibrio bacteriovorus.</title>
        <authorList>
            <person name="Crossman L.C."/>
            <person name="Chen H."/>
            <person name="Cerdeno-Tarraga A.M."/>
            <person name="Brooks K."/>
            <person name="Quail M.A."/>
            <person name="Pineiro S.A."/>
            <person name="Hobley L."/>
            <person name="Sockett R.E."/>
            <person name="Bentley S.D."/>
            <person name="Parkhill J."/>
            <person name="Williams H.N."/>
            <person name="Stine O.C."/>
        </authorList>
    </citation>
    <scope>NUCLEOTIDE SEQUENCE [LARGE SCALE GENOMIC DNA]</scope>
    <source>
        <strain evidence="3">ATCC BAA-682 / DSM 15412 / SJ</strain>
    </source>
</reference>
<dbReference type="InterPro" id="IPR018013">
    <property type="entry name" value="Channel_Tsx-like"/>
</dbReference>
<accession>E1X386</accession>
<dbReference type="SUPFAM" id="SSF111364">
    <property type="entry name" value="Tsx-like channel"/>
    <property type="match status" value="1"/>
</dbReference>
<evidence type="ECO:0000313" key="3">
    <source>
        <dbReference type="Proteomes" id="UP000008963"/>
    </source>
</evidence>
<organism evidence="2 3">
    <name type="scientific">Halobacteriovorax marinus (strain ATCC BAA-682 / DSM 15412 / SJ)</name>
    <name type="common">Bacteriovorax marinus</name>
    <dbReference type="NCBI Taxonomy" id="862908"/>
    <lineage>
        <taxon>Bacteria</taxon>
        <taxon>Pseudomonadati</taxon>
        <taxon>Bdellovibrionota</taxon>
        <taxon>Bacteriovoracia</taxon>
        <taxon>Bacteriovoracales</taxon>
        <taxon>Halobacteriovoraceae</taxon>
        <taxon>Halobacteriovorax</taxon>
    </lineage>
</organism>
<dbReference type="AlphaFoldDB" id="E1X386"/>